<dbReference type="Pfam" id="PF00128">
    <property type="entry name" value="Alpha-amylase"/>
    <property type="match status" value="1"/>
</dbReference>
<dbReference type="RefSeq" id="WP_111500530.1">
    <property type="nucleotide sequence ID" value="NZ_QKYN01000037.1"/>
</dbReference>
<dbReference type="InterPro" id="IPR014756">
    <property type="entry name" value="Ig_E-set"/>
</dbReference>
<dbReference type="SUPFAM" id="SSF81296">
    <property type="entry name" value="E set domains"/>
    <property type="match status" value="1"/>
</dbReference>
<gene>
    <name evidence="3" type="ORF">DN069_10005</name>
</gene>
<keyword evidence="4" id="KW-1185">Reference proteome</keyword>
<dbReference type="Pfam" id="PF22058">
    <property type="entry name" value="X25_BaPul_like"/>
    <property type="match status" value="2"/>
</dbReference>
<name>A0A2X0JE19_9ACTN</name>
<dbReference type="InterPro" id="IPR006311">
    <property type="entry name" value="TAT_signal"/>
</dbReference>
<dbReference type="PANTHER" id="PTHR43002">
    <property type="entry name" value="GLYCOGEN DEBRANCHING ENZYME"/>
    <property type="match status" value="1"/>
</dbReference>
<evidence type="ECO:0000313" key="4">
    <source>
        <dbReference type="Proteomes" id="UP000248889"/>
    </source>
</evidence>
<dbReference type="InterPro" id="IPR017853">
    <property type="entry name" value="GH"/>
</dbReference>
<dbReference type="PROSITE" id="PS51318">
    <property type="entry name" value="TAT"/>
    <property type="match status" value="1"/>
</dbReference>
<reference evidence="3 4" key="1">
    <citation type="submission" date="2018-06" db="EMBL/GenBank/DDBJ databases">
        <title>Streptacidiphilus pinicola sp. nov., isolated from pine grove soil.</title>
        <authorList>
            <person name="Roh S.G."/>
            <person name="Park S."/>
            <person name="Kim M.-K."/>
            <person name="Yun B.-R."/>
            <person name="Park J."/>
            <person name="Kim M.J."/>
            <person name="Kim Y.S."/>
            <person name="Kim S.B."/>
        </authorList>
    </citation>
    <scope>NUCLEOTIDE SEQUENCE [LARGE SCALE GENOMIC DNA]</scope>
    <source>
        <strain evidence="3 4">MMS16-CNU450</strain>
    </source>
</reference>
<dbReference type="SMART" id="SM00642">
    <property type="entry name" value="Aamy"/>
    <property type="match status" value="1"/>
</dbReference>
<dbReference type="InterPro" id="IPR013783">
    <property type="entry name" value="Ig-like_fold"/>
</dbReference>
<dbReference type="GO" id="GO:0005975">
    <property type="term" value="P:carbohydrate metabolic process"/>
    <property type="evidence" value="ECO:0007669"/>
    <property type="project" value="InterPro"/>
</dbReference>
<evidence type="ECO:0000313" key="3">
    <source>
        <dbReference type="EMBL" id="RAG85828.1"/>
    </source>
</evidence>
<protein>
    <submittedName>
        <fullName evidence="3">Pullulanase</fullName>
    </submittedName>
</protein>
<dbReference type="InterPro" id="IPR006047">
    <property type="entry name" value="GH13_cat_dom"/>
</dbReference>
<proteinExistence type="inferred from homology"/>
<evidence type="ECO:0000256" key="1">
    <source>
        <dbReference type="ARBA" id="ARBA00008061"/>
    </source>
</evidence>
<sequence>MNHHLVRPPRPGRRWIGRAGALLAVVALLGGGAVSRPVPARADAPTSVGLPGTFDTALGCSGTWQPACAQDQMTLASDGRWKASLNLPAGSYSYKVAIDGAWTENYGAGGAPGGANIDITVPAGGETVAFVYDPDTHVVTDDSAMPVVTATGDWQTAVGCGATWSATCAGTTMTDPSGTGVSTWSTTAIPAGSWNTKVTLGQSWNTNYGAGGVANGANIPFTVPDNGATTTFSYNEATHLETVVSSNGPTAPLNTLGALYTASATTFRLWSPDSSNVTVSIGGTSHPLSPTALSGYSNVYQAVVSGNLLDQDYQFYVNGVAVPDPYAQMVVPNTTEGVVVDTAAVTPTDGGWDPRPALVDRTDAVVYELSVHDYTVDPSSGVDAAKRGTFLGLVENGTTYDGVSTGIDHLKQLGVTAVQIMPSFDFGSTVPNWGYDPVNYNVPEEQYSQFTAPEDRIREFKDMVNAFHKNGIRVIMDVVYNHTYTKSVFGNISGKYYTATDLSGTGDSIDDGNPMVSQMIQDSLEHWVRDYNVDGFRFDLAGVHYYNNVYAWANYLQTSYADRDLMMYGEPWNGGASDPNEPQKVRYGTMPALSPVHFGAFNGVYRDAIRGGTNDNVFGYMGDNGNPSAIAFGMTGSPTDADSTATVSNLWTPAFAVNPEQTMNYVSIHDNLNLYDKITYSGGTGGATGTAGAIDKLAVGTILTSQGVPVIAEGDEFLRSKVVNGDYTTAMNSYNAPDAVNAIHWGDLVTNANIAGYYRDAIALRKATASLRLTTWAAVKNQIATRVDGSVVIAEISSNPAAPTTYDTVVVVNPTTSTYNVTLPAAGSWTKVLDGGGATSATGTSCAPQAVTVFTTG</sequence>
<dbReference type="Proteomes" id="UP000248889">
    <property type="component" value="Unassembled WGS sequence"/>
</dbReference>
<dbReference type="SUPFAM" id="SSF51445">
    <property type="entry name" value="(Trans)glycosidases"/>
    <property type="match status" value="1"/>
</dbReference>
<dbReference type="Gene3D" id="2.60.40.10">
    <property type="entry name" value="Immunoglobulins"/>
    <property type="match status" value="3"/>
</dbReference>
<comment type="caution">
    <text evidence="3">The sequence shown here is derived from an EMBL/GenBank/DDBJ whole genome shotgun (WGS) entry which is preliminary data.</text>
</comment>
<organism evidence="3 4">
    <name type="scientific">Streptacidiphilus pinicola</name>
    <dbReference type="NCBI Taxonomy" id="2219663"/>
    <lineage>
        <taxon>Bacteria</taxon>
        <taxon>Bacillati</taxon>
        <taxon>Actinomycetota</taxon>
        <taxon>Actinomycetes</taxon>
        <taxon>Kitasatosporales</taxon>
        <taxon>Streptomycetaceae</taxon>
        <taxon>Streptacidiphilus</taxon>
    </lineage>
</organism>
<accession>A0A2X0JE19</accession>
<dbReference type="OrthoDB" id="9805159at2"/>
<dbReference type="AlphaFoldDB" id="A0A2X0JE19"/>
<dbReference type="Gene3D" id="3.20.20.80">
    <property type="entry name" value="Glycosidases"/>
    <property type="match status" value="1"/>
</dbReference>
<dbReference type="InterPro" id="IPR054409">
    <property type="entry name" value="X25_BaPul-like"/>
</dbReference>
<feature type="domain" description="Glycosyl hydrolase family 13 catalytic" evidence="2">
    <location>
        <begin position="388"/>
        <end position="765"/>
    </location>
</feature>
<dbReference type="CDD" id="cd12962">
    <property type="entry name" value="X25_BaPul_like"/>
    <property type="match status" value="2"/>
</dbReference>
<comment type="similarity">
    <text evidence="1">Belongs to the glycosyl hydrolase 13 family.</text>
</comment>
<dbReference type="CDD" id="cd11341">
    <property type="entry name" value="AmyAc_Pullulanase_LD-like"/>
    <property type="match status" value="1"/>
</dbReference>
<dbReference type="EMBL" id="QKYN01000037">
    <property type="protein sequence ID" value="RAG85828.1"/>
    <property type="molecule type" value="Genomic_DNA"/>
</dbReference>
<evidence type="ECO:0000259" key="2">
    <source>
        <dbReference type="SMART" id="SM00642"/>
    </source>
</evidence>